<dbReference type="SUPFAM" id="SSF51230">
    <property type="entry name" value="Single hybrid motif"/>
    <property type="match status" value="1"/>
</dbReference>
<dbReference type="FunFam" id="2.40.50.100:FF:000003">
    <property type="entry name" value="Acetyl-CoA carboxylase biotin carboxyl carrier protein"/>
    <property type="match status" value="1"/>
</dbReference>
<evidence type="ECO:0000256" key="6">
    <source>
        <dbReference type="ARBA" id="ARBA00023267"/>
    </source>
</evidence>
<evidence type="ECO:0000259" key="10">
    <source>
        <dbReference type="PROSITE" id="PS50975"/>
    </source>
</evidence>
<dbReference type="InterPro" id="IPR016185">
    <property type="entry name" value="PreATP-grasp_dom_sf"/>
</dbReference>
<dbReference type="PROSITE" id="PS50968">
    <property type="entry name" value="BIOTINYL_LIPOYL"/>
    <property type="match status" value="1"/>
</dbReference>
<evidence type="ECO:0000256" key="1">
    <source>
        <dbReference type="ARBA" id="ARBA00001953"/>
    </source>
</evidence>
<dbReference type="GO" id="GO:0005524">
    <property type="term" value="F:ATP binding"/>
    <property type="evidence" value="ECO:0007669"/>
    <property type="project" value="UniProtKB-UniRule"/>
</dbReference>
<dbReference type="InterPro" id="IPR050856">
    <property type="entry name" value="Biotin_carboxylase_complex"/>
</dbReference>
<dbReference type="KEGG" id="aon:DEH84_02220"/>
<dbReference type="Pfam" id="PF02785">
    <property type="entry name" value="Biotin_carb_C"/>
    <property type="match status" value="1"/>
</dbReference>
<dbReference type="PANTHER" id="PTHR18866:SF33">
    <property type="entry name" value="METHYLCROTONOYL-COA CARBOXYLASE SUBUNIT ALPHA, MITOCHONDRIAL-RELATED"/>
    <property type="match status" value="1"/>
</dbReference>
<dbReference type="SMART" id="SM00878">
    <property type="entry name" value="Biotin_carb_C"/>
    <property type="match status" value="1"/>
</dbReference>
<dbReference type="Pfam" id="PF00364">
    <property type="entry name" value="Biotin_lipoyl"/>
    <property type="match status" value="1"/>
</dbReference>
<keyword evidence="5" id="KW-0809">Transit peptide</keyword>
<evidence type="ECO:0000256" key="2">
    <source>
        <dbReference type="ARBA" id="ARBA00022598"/>
    </source>
</evidence>
<dbReference type="Gene3D" id="3.30.470.20">
    <property type="entry name" value="ATP-grasp fold, B domain"/>
    <property type="match status" value="1"/>
</dbReference>
<dbReference type="PROSITE" id="PS00867">
    <property type="entry name" value="CPSASE_2"/>
    <property type="match status" value="1"/>
</dbReference>
<evidence type="ECO:0000256" key="8">
    <source>
        <dbReference type="SAM" id="MobiDB-lite"/>
    </source>
</evidence>
<organism evidence="12 13">
    <name type="scientific">Aquabacterium olei</name>
    <dbReference type="NCBI Taxonomy" id="1296669"/>
    <lineage>
        <taxon>Bacteria</taxon>
        <taxon>Pseudomonadati</taxon>
        <taxon>Pseudomonadota</taxon>
        <taxon>Betaproteobacteria</taxon>
        <taxon>Burkholderiales</taxon>
        <taxon>Aquabacterium</taxon>
    </lineage>
</organism>
<dbReference type="PROSITE" id="PS50975">
    <property type="entry name" value="ATP_GRASP"/>
    <property type="match status" value="1"/>
</dbReference>
<dbReference type="InterPro" id="IPR011053">
    <property type="entry name" value="Single_hybrid_motif"/>
</dbReference>
<dbReference type="AlphaFoldDB" id="A0A2U8FPS2"/>
<evidence type="ECO:0000313" key="12">
    <source>
        <dbReference type="EMBL" id="AWI52374.1"/>
    </source>
</evidence>
<evidence type="ECO:0000259" key="9">
    <source>
        <dbReference type="PROSITE" id="PS50968"/>
    </source>
</evidence>
<evidence type="ECO:0000313" key="13">
    <source>
        <dbReference type="Proteomes" id="UP000244892"/>
    </source>
</evidence>
<dbReference type="InterPro" id="IPR000089">
    <property type="entry name" value="Biotin_lipoyl"/>
</dbReference>
<dbReference type="Proteomes" id="UP000244892">
    <property type="component" value="Chromosome"/>
</dbReference>
<dbReference type="Gene3D" id="2.40.50.100">
    <property type="match status" value="1"/>
</dbReference>
<evidence type="ECO:0000256" key="7">
    <source>
        <dbReference type="PROSITE-ProRule" id="PRU00409"/>
    </source>
</evidence>
<feature type="domain" description="ATP-grasp" evidence="10">
    <location>
        <begin position="123"/>
        <end position="324"/>
    </location>
</feature>
<proteinExistence type="predicted"/>
<dbReference type="SUPFAM" id="SSF56059">
    <property type="entry name" value="Glutathione synthetase ATP-binding domain-like"/>
    <property type="match status" value="1"/>
</dbReference>
<keyword evidence="4 7" id="KW-0067">ATP-binding</keyword>
<dbReference type="FunFam" id="3.30.1490.20:FF:000003">
    <property type="entry name" value="acetyl-CoA carboxylase isoform X1"/>
    <property type="match status" value="1"/>
</dbReference>
<dbReference type="InterPro" id="IPR011054">
    <property type="entry name" value="Rudment_hybrid_motif"/>
</dbReference>
<keyword evidence="13" id="KW-1185">Reference proteome</keyword>
<dbReference type="InterPro" id="IPR005479">
    <property type="entry name" value="CPAse_ATP-bd"/>
</dbReference>
<keyword evidence="2" id="KW-0436">Ligase</keyword>
<dbReference type="FunFam" id="3.30.470.20:FF:000028">
    <property type="entry name" value="Methylcrotonoyl-CoA carboxylase subunit alpha, mitochondrial"/>
    <property type="match status" value="1"/>
</dbReference>
<evidence type="ECO:0000256" key="5">
    <source>
        <dbReference type="ARBA" id="ARBA00022946"/>
    </source>
</evidence>
<dbReference type="SUPFAM" id="SSF51246">
    <property type="entry name" value="Rudiment single hybrid motif"/>
    <property type="match status" value="1"/>
</dbReference>
<keyword evidence="6" id="KW-0092">Biotin</keyword>
<comment type="cofactor">
    <cofactor evidence="1">
        <name>biotin</name>
        <dbReference type="ChEBI" id="CHEBI:57586"/>
    </cofactor>
</comment>
<reference evidence="12 13" key="1">
    <citation type="submission" date="2018-05" db="EMBL/GenBank/DDBJ databases">
        <title>complete genome sequence of Aquabacterium olei NBRC 110486.</title>
        <authorList>
            <person name="Tang B."/>
            <person name="Chang J."/>
            <person name="Zhang L."/>
            <person name="Yang H."/>
        </authorList>
    </citation>
    <scope>NUCLEOTIDE SEQUENCE [LARGE SCALE GENOMIC DNA]</scope>
    <source>
        <strain evidence="12 13">NBRC 110486</strain>
    </source>
</reference>
<protein>
    <submittedName>
        <fullName evidence="12">3-methylcrotonyl-CoA carboxylase</fullName>
    </submittedName>
</protein>
<gene>
    <name evidence="12" type="ORF">DEH84_02220</name>
</gene>
<keyword evidence="3 7" id="KW-0547">Nucleotide-binding</keyword>
<dbReference type="OrthoDB" id="9803706at2"/>
<dbReference type="CDD" id="cd06850">
    <property type="entry name" value="biotinyl_domain"/>
    <property type="match status" value="1"/>
</dbReference>
<dbReference type="PROSITE" id="PS00866">
    <property type="entry name" value="CPSASE_1"/>
    <property type="match status" value="1"/>
</dbReference>
<dbReference type="RefSeq" id="WP_109034362.1">
    <property type="nucleotide sequence ID" value="NZ_CP029210.1"/>
</dbReference>
<dbReference type="InterPro" id="IPR005482">
    <property type="entry name" value="Biotin_COase_C"/>
</dbReference>
<dbReference type="InterPro" id="IPR011764">
    <property type="entry name" value="Biotin_carboxylation_dom"/>
</dbReference>
<dbReference type="GO" id="GO:0046872">
    <property type="term" value="F:metal ion binding"/>
    <property type="evidence" value="ECO:0007669"/>
    <property type="project" value="InterPro"/>
</dbReference>
<dbReference type="PROSITE" id="PS50979">
    <property type="entry name" value="BC"/>
    <property type="match status" value="1"/>
</dbReference>
<sequence length="717" mass="76636">MFRTILIANRGEIACRIAASARRMGVRTMAVFTPDEAHARHVHAADEAWPLPCADASQPRAAWLDGAALIDIARRSGAEAIHPGYGFLSENAAFAQACRDAGVVFIGPPAEAIAAMGSKAAAKSLMTEAGVPLVPGYHGETQDLATLAAEAERIGYPVLIKATAGGGGRGMRAVHQATDFAAALASCQREAQASFGDARVLIERLVERPRHIEVQVFGDTQGHYVHLFERDCSIQRRHQKVLEEAPAPGLPAAVRARMGQAAIAAARSVGYVGAGTVEFICEADVADTGRFWFMEMNTRLQVEHPVTEAITGLDLVEWQLRVAAGEPLPLRQEQITLRGHAIEARLCAEQPEQGFLPATGPVTVWRPPSHAAFQIAPVRLDSGIGEGDAIGPHYDAMLAKLIVWGEDRATALRRLQQALDHLHVAGLPHNLAFLRRLARHPRWLQAELDTGLIATEADALLHPDPVSDLWVAAAWVAGQEPGAHAPGGEAPSPQAAGATGAAGGILPDDTGTLRASWRDPWSATDAWQLTGARTTRHTLQSGDRLVELTWTRRGGAHALQVGNAHAQLVLHRHGDTQVSVTLVPLDRAGHTDSTAPATPPHVSAGTHRLHLYARGDAWHAFCAEWPQAHPLTVRERPPQASRNQDAGHARLTAPMPGRVVALLVEAGQHVKAGTPLAVTEAMKMEHTLCAPRDGTVAELRCAVGDQVAEGDELLRLD</sequence>
<dbReference type="PANTHER" id="PTHR18866">
    <property type="entry name" value="CARBOXYLASE:PYRUVATE/ACETYL-COA/PROPIONYL-COA CARBOXYLASE"/>
    <property type="match status" value="1"/>
</dbReference>
<name>A0A2U8FPS2_9BURK</name>
<dbReference type="Pfam" id="PF02786">
    <property type="entry name" value="CPSase_L_D2"/>
    <property type="match status" value="1"/>
</dbReference>
<feature type="domain" description="Biotin carboxylation" evidence="11">
    <location>
        <begin position="1"/>
        <end position="458"/>
    </location>
</feature>
<accession>A0A2U8FPS2</accession>
<dbReference type="GO" id="GO:0016874">
    <property type="term" value="F:ligase activity"/>
    <property type="evidence" value="ECO:0007669"/>
    <property type="project" value="UniProtKB-KW"/>
</dbReference>
<evidence type="ECO:0000256" key="3">
    <source>
        <dbReference type="ARBA" id="ARBA00022741"/>
    </source>
</evidence>
<evidence type="ECO:0000256" key="4">
    <source>
        <dbReference type="ARBA" id="ARBA00022840"/>
    </source>
</evidence>
<feature type="domain" description="Lipoyl-binding" evidence="9">
    <location>
        <begin position="646"/>
        <end position="717"/>
    </location>
</feature>
<feature type="region of interest" description="Disordered" evidence="8">
    <location>
        <begin position="481"/>
        <end position="505"/>
    </location>
</feature>
<dbReference type="SUPFAM" id="SSF52440">
    <property type="entry name" value="PreATP-grasp domain"/>
    <property type="match status" value="1"/>
</dbReference>
<dbReference type="Pfam" id="PF00289">
    <property type="entry name" value="Biotin_carb_N"/>
    <property type="match status" value="1"/>
</dbReference>
<evidence type="ECO:0000259" key="11">
    <source>
        <dbReference type="PROSITE" id="PS50979"/>
    </source>
</evidence>
<dbReference type="InterPro" id="IPR005481">
    <property type="entry name" value="BC-like_N"/>
</dbReference>
<dbReference type="EMBL" id="CP029210">
    <property type="protein sequence ID" value="AWI52374.1"/>
    <property type="molecule type" value="Genomic_DNA"/>
</dbReference>
<dbReference type="InterPro" id="IPR011761">
    <property type="entry name" value="ATP-grasp"/>
</dbReference>